<sequence length="104" mass="11309">MHAKDIHLSEHELGTMQMARILTSHHNQQANNALQPRNKGSGNVPEKKNDWAEKMNSALMVVASLIATMAFQVAINPSGAGDPQSSEGPQPADGQFSDYYPTSY</sequence>
<evidence type="ECO:0000259" key="3">
    <source>
        <dbReference type="Pfam" id="PF13962"/>
    </source>
</evidence>
<keyword evidence="5" id="KW-1185">Reference proteome</keyword>
<accession>A0AA39SU93</accession>
<dbReference type="AlphaFoldDB" id="A0AA39SU93"/>
<feature type="transmembrane region" description="Helical" evidence="2">
    <location>
        <begin position="57"/>
        <end position="75"/>
    </location>
</feature>
<evidence type="ECO:0000256" key="1">
    <source>
        <dbReference type="SAM" id="MobiDB-lite"/>
    </source>
</evidence>
<dbReference type="InterPro" id="IPR026961">
    <property type="entry name" value="PGG_dom"/>
</dbReference>
<comment type="caution">
    <text evidence="4">The sequence shown here is derived from an EMBL/GenBank/DDBJ whole genome shotgun (WGS) entry which is preliminary data.</text>
</comment>
<dbReference type="Pfam" id="PF13962">
    <property type="entry name" value="PGG"/>
    <property type="match status" value="1"/>
</dbReference>
<evidence type="ECO:0000256" key="2">
    <source>
        <dbReference type="SAM" id="Phobius"/>
    </source>
</evidence>
<dbReference type="EMBL" id="JAUESC010000004">
    <property type="protein sequence ID" value="KAK0596747.1"/>
    <property type="molecule type" value="Genomic_DNA"/>
</dbReference>
<feature type="region of interest" description="Disordered" evidence="1">
    <location>
        <begin position="22"/>
        <end position="48"/>
    </location>
</feature>
<protein>
    <recommendedName>
        <fullName evidence="3">PGG domain-containing protein</fullName>
    </recommendedName>
</protein>
<proteinExistence type="predicted"/>
<reference evidence="4" key="2">
    <citation type="submission" date="2023-06" db="EMBL/GenBank/DDBJ databases">
        <authorList>
            <person name="Swenson N.G."/>
            <person name="Wegrzyn J.L."/>
            <person name="Mcevoy S.L."/>
        </authorList>
    </citation>
    <scope>NUCLEOTIDE SEQUENCE</scope>
    <source>
        <strain evidence="4">NS2018</strain>
        <tissue evidence="4">Leaf</tissue>
    </source>
</reference>
<keyword evidence="2" id="KW-0472">Membrane</keyword>
<name>A0AA39SU93_ACESA</name>
<organism evidence="4 5">
    <name type="scientific">Acer saccharum</name>
    <name type="common">Sugar maple</name>
    <dbReference type="NCBI Taxonomy" id="4024"/>
    <lineage>
        <taxon>Eukaryota</taxon>
        <taxon>Viridiplantae</taxon>
        <taxon>Streptophyta</taxon>
        <taxon>Embryophyta</taxon>
        <taxon>Tracheophyta</taxon>
        <taxon>Spermatophyta</taxon>
        <taxon>Magnoliopsida</taxon>
        <taxon>eudicotyledons</taxon>
        <taxon>Gunneridae</taxon>
        <taxon>Pentapetalae</taxon>
        <taxon>rosids</taxon>
        <taxon>malvids</taxon>
        <taxon>Sapindales</taxon>
        <taxon>Sapindaceae</taxon>
        <taxon>Hippocastanoideae</taxon>
        <taxon>Acereae</taxon>
        <taxon>Acer</taxon>
    </lineage>
</organism>
<gene>
    <name evidence="4" type="ORF">LWI29_018618</name>
</gene>
<feature type="region of interest" description="Disordered" evidence="1">
    <location>
        <begin position="76"/>
        <end position="104"/>
    </location>
</feature>
<evidence type="ECO:0000313" key="4">
    <source>
        <dbReference type="EMBL" id="KAK0596747.1"/>
    </source>
</evidence>
<reference evidence="4" key="1">
    <citation type="journal article" date="2022" name="Plant J.">
        <title>Strategies of tolerance reflected in two North American maple genomes.</title>
        <authorList>
            <person name="McEvoy S.L."/>
            <person name="Sezen U.U."/>
            <person name="Trouern-Trend A."/>
            <person name="McMahon S.M."/>
            <person name="Schaberg P.G."/>
            <person name="Yang J."/>
            <person name="Wegrzyn J.L."/>
            <person name="Swenson N.G."/>
        </authorList>
    </citation>
    <scope>NUCLEOTIDE SEQUENCE</scope>
    <source>
        <strain evidence="4">NS2018</strain>
    </source>
</reference>
<feature type="domain" description="PGG" evidence="3">
    <location>
        <begin position="50"/>
        <end position="82"/>
    </location>
</feature>
<keyword evidence="2" id="KW-1133">Transmembrane helix</keyword>
<dbReference type="Proteomes" id="UP001168877">
    <property type="component" value="Unassembled WGS sequence"/>
</dbReference>
<feature type="compositionally biased region" description="Polar residues" evidence="1">
    <location>
        <begin position="24"/>
        <end position="41"/>
    </location>
</feature>
<evidence type="ECO:0000313" key="5">
    <source>
        <dbReference type="Proteomes" id="UP001168877"/>
    </source>
</evidence>
<keyword evidence="2" id="KW-0812">Transmembrane</keyword>